<evidence type="ECO:0000313" key="2">
    <source>
        <dbReference type="EMBL" id="AIY43337.1"/>
    </source>
</evidence>
<dbReference type="KEGG" id="care:LT85_4179"/>
<proteinExistence type="predicted"/>
<dbReference type="AlphaFoldDB" id="A0A0A1FKC7"/>
<name>A0A0A1FKC7_9BURK</name>
<feature type="compositionally biased region" description="Basic and acidic residues" evidence="1">
    <location>
        <begin position="21"/>
        <end position="31"/>
    </location>
</feature>
<organism evidence="2 3">
    <name type="scientific">Collimonas arenae</name>
    <dbReference type="NCBI Taxonomy" id="279058"/>
    <lineage>
        <taxon>Bacteria</taxon>
        <taxon>Pseudomonadati</taxon>
        <taxon>Pseudomonadota</taxon>
        <taxon>Betaproteobacteria</taxon>
        <taxon>Burkholderiales</taxon>
        <taxon>Oxalobacteraceae</taxon>
        <taxon>Collimonas</taxon>
    </lineage>
</organism>
<dbReference type="STRING" id="279058.LT85_4179"/>
<protein>
    <submittedName>
        <fullName evidence="2">Uncharacterized protein</fullName>
    </submittedName>
</protein>
<sequence>MALRLVKGCNPLYGDAFSKNQRWDSGYRDGTGDPVPTSNSKPNKEQK</sequence>
<accession>A0A0A1FKC7</accession>
<dbReference type="HOGENOM" id="CLU_3166738_0_0_4"/>
<feature type="region of interest" description="Disordered" evidence="1">
    <location>
        <begin position="18"/>
        <end position="47"/>
    </location>
</feature>
<gene>
    <name evidence="2" type="ORF">LT85_4179</name>
</gene>
<keyword evidence="3" id="KW-1185">Reference proteome</keyword>
<reference evidence="3" key="1">
    <citation type="journal article" date="2014" name="Soil Biol. Biochem.">
        <title>Structure and function of bacterial communities in ageing soils: Insights from the Mendocino ecological staircase.</title>
        <authorList>
            <person name="Uroz S."/>
            <person name="Tech J.J."/>
            <person name="Sawaya N.A."/>
            <person name="Frey-Klett P."/>
            <person name="Leveau J.H.J."/>
        </authorList>
    </citation>
    <scope>NUCLEOTIDE SEQUENCE [LARGE SCALE GENOMIC DNA]</scope>
    <source>
        <strain evidence="3">Cal35</strain>
    </source>
</reference>
<dbReference type="EMBL" id="CP009962">
    <property type="protein sequence ID" value="AIY43337.1"/>
    <property type="molecule type" value="Genomic_DNA"/>
</dbReference>
<dbReference type="Proteomes" id="UP000030302">
    <property type="component" value="Chromosome"/>
</dbReference>
<evidence type="ECO:0000256" key="1">
    <source>
        <dbReference type="SAM" id="MobiDB-lite"/>
    </source>
</evidence>
<evidence type="ECO:0000313" key="3">
    <source>
        <dbReference type="Proteomes" id="UP000030302"/>
    </source>
</evidence>